<dbReference type="InterPro" id="IPR036938">
    <property type="entry name" value="PAP2/HPO_sf"/>
</dbReference>
<evidence type="ECO:0000313" key="3">
    <source>
        <dbReference type="EMBL" id="NJC23778.1"/>
    </source>
</evidence>
<dbReference type="EC" id="3.6.1.27" evidence="3"/>
<dbReference type="CDD" id="cd03392">
    <property type="entry name" value="PAP2_like_2"/>
    <property type="match status" value="1"/>
</dbReference>
<feature type="transmembrane region" description="Helical" evidence="1">
    <location>
        <begin position="170"/>
        <end position="193"/>
    </location>
</feature>
<gene>
    <name evidence="3" type="ORF">BJ994_002854</name>
</gene>
<dbReference type="AlphaFoldDB" id="A0A846RKD1"/>
<evidence type="ECO:0000256" key="1">
    <source>
        <dbReference type="SAM" id="Phobius"/>
    </source>
</evidence>
<keyword evidence="1" id="KW-0472">Membrane</keyword>
<dbReference type="GO" id="GO:0050380">
    <property type="term" value="F:undecaprenyl-diphosphatase activity"/>
    <property type="evidence" value="ECO:0007669"/>
    <property type="project" value="UniProtKB-EC"/>
</dbReference>
<keyword evidence="3" id="KW-0378">Hydrolase</keyword>
<dbReference type="Gene3D" id="1.20.144.10">
    <property type="entry name" value="Phosphatidic acid phosphatase type 2/haloperoxidase"/>
    <property type="match status" value="2"/>
</dbReference>
<evidence type="ECO:0000313" key="4">
    <source>
        <dbReference type="Proteomes" id="UP000547458"/>
    </source>
</evidence>
<feature type="transmembrane region" description="Helical" evidence="1">
    <location>
        <begin position="205"/>
        <end position="224"/>
    </location>
</feature>
<dbReference type="EMBL" id="JAATJL010000001">
    <property type="protein sequence ID" value="NJC23778.1"/>
    <property type="molecule type" value="Genomic_DNA"/>
</dbReference>
<dbReference type="SUPFAM" id="SSF48317">
    <property type="entry name" value="Acid phosphatase/Vanadium-dependent haloperoxidase"/>
    <property type="match status" value="1"/>
</dbReference>
<evidence type="ECO:0000259" key="2">
    <source>
        <dbReference type="SMART" id="SM00014"/>
    </source>
</evidence>
<dbReference type="PANTHER" id="PTHR14969">
    <property type="entry name" value="SPHINGOSINE-1-PHOSPHATE PHOSPHOHYDROLASE"/>
    <property type="match status" value="1"/>
</dbReference>
<proteinExistence type="predicted"/>
<name>A0A846RKD1_9MICC</name>
<feature type="transmembrane region" description="Helical" evidence="1">
    <location>
        <begin position="236"/>
        <end position="254"/>
    </location>
</feature>
<dbReference type="SMART" id="SM00014">
    <property type="entry name" value="acidPPc"/>
    <property type="match status" value="1"/>
</dbReference>
<dbReference type="Pfam" id="PF01569">
    <property type="entry name" value="PAP2"/>
    <property type="match status" value="1"/>
</dbReference>
<keyword evidence="1" id="KW-0812">Transmembrane</keyword>
<organism evidence="3 4">
    <name type="scientific">Arthrobacter pigmenti</name>
    <dbReference type="NCBI Taxonomy" id="271432"/>
    <lineage>
        <taxon>Bacteria</taxon>
        <taxon>Bacillati</taxon>
        <taxon>Actinomycetota</taxon>
        <taxon>Actinomycetes</taxon>
        <taxon>Micrococcales</taxon>
        <taxon>Micrococcaceae</taxon>
        <taxon>Arthrobacter</taxon>
    </lineage>
</organism>
<protein>
    <submittedName>
        <fullName evidence="3">Undecaprenyl-diphosphatase</fullName>
        <ecNumber evidence="3">3.6.1.27</ecNumber>
    </submittedName>
</protein>
<feature type="domain" description="Phosphatidic acid phosphatase type 2/haloperoxidase" evidence="2">
    <location>
        <begin position="133"/>
        <end position="247"/>
    </location>
</feature>
<comment type="caution">
    <text evidence="3">The sequence shown here is derived from an EMBL/GenBank/DDBJ whole genome shotgun (WGS) entry which is preliminary data.</text>
</comment>
<feature type="transmembrane region" description="Helical" evidence="1">
    <location>
        <begin position="95"/>
        <end position="123"/>
    </location>
</feature>
<feature type="transmembrane region" description="Helical" evidence="1">
    <location>
        <begin position="130"/>
        <end position="150"/>
    </location>
</feature>
<keyword evidence="4" id="KW-1185">Reference proteome</keyword>
<feature type="transmembrane region" description="Helical" evidence="1">
    <location>
        <begin position="44"/>
        <end position="65"/>
    </location>
</feature>
<sequence>MAFQDPEKEDHYVGTRDLTRWRSPIGRFLVSCIRQVAQWVGPRWALILLLVLGIGAAVGLTFASAEVYEAVKEQEDIASLDQPALDAALAIRSPWLNAAAVAFTSLGGTVGMPILATAATVILTSIRRSFTPLILMVIAAGGSLLMTVLGKDAIGRLRPDTEFAVPPFEISPSFPSGHTLNAVVIAGITAYLLVLRQQRKRTRALTITAAVAFAFIMGLTRVYLGHHWVTDVAVAWTLGLAWLALVITAHRLLLTFRNYRRERRAAGT</sequence>
<reference evidence="3 4" key="1">
    <citation type="submission" date="2020-03" db="EMBL/GenBank/DDBJ databases">
        <title>Sequencing the genomes of 1000 actinobacteria strains.</title>
        <authorList>
            <person name="Klenk H.-P."/>
        </authorList>
    </citation>
    <scope>NUCLEOTIDE SEQUENCE [LARGE SCALE GENOMIC DNA]</scope>
    <source>
        <strain evidence="3 4">DSM 16403</strain>
    </source>
</reference>
<dbReference type="Proteomes" id="UP000547458">
    <property type="component" value="Unassembled WGS sequence"/>
</dbReference>
<dbReference type="InterPro" id="IPR000326">
    <property type="entry name" value="PAP2/HPO"/>
</dbReference>
<dbReference type="PANTHER" id="PTHR14969:SF13">
    <property type="entry name" value="AT30094P"/>
    <property type="match status" value="1"/>
</dbReference>
<accession>A0A846RKD1</accession>
<keyword evidence="1" id="KW-1133">Transmembrane helix</keyword>
<dbReference type="RefSeq" id="WP_167995110.1">
    <property type="nucleotide sequence ID" value="NZ_JAATJL010000001.1"/>
</dbReference>